<dbReference type="EMBL" id="JAAEDH010000005">
    <property type="protein sequence ID" value="MBR0654689.1"/>
    <property type="molecule type" value="Genomic_DNA"/>
</dbReference>
<dbReference type="PANTHER" id="PTHR43664">
    <property type="entry name" value="MONOAMINE OXIDASE-RELATED"/>
    <property type="match status" value="1"/>
</dbReference>
<reference evidence="2" key="1">
    <citation type="submission" date="2020-01" db="EMBL/GenBank/DDBJ databases">
        <authorList>
            <person name="Rat A."/>
        </authorList>
    </citation>
    <scope>NUCLEOTIDE SEQUENCE</scope>
    <source>
        <strain evidence="2">LMG 28251</strain>
    </source>
</reference>
<dbReference type="InterPro" id="IPR052342">
    <property type="entry name" value="MCH/BMMD"/>
</dbReference>
<reference evidence="2" key="2">
    <citation type="journal article" date="2021" name="Syst. Appl. Microbiol.">
        <title>Roseomonas hellenica sp. nov., isolated from roots of wild-growing Alkanna tinctoria.</title>
        <authorList>
            <person name="Rat A."/>
            <person name="Naranjo H.D."/>
            <person name="Lebbe L."/>
            <person name="Cnockaert M."/>
            <person name="Krigas N."/>
            <person name="Grigoriadou K."/>
            <person name="Maloupa E."/>
            <person name="Willems A."/>
        </authorList>
    </citation>
    <scope>NUCLEOTIDE SEQUENCE</scope>
    <source>
        <strain evidence="2">LMG 28251</strain>
    </source>
</reference>
<comment type="caution">
    <text evidence="2">The sequence shown here is derived from an EMBL/GenBank/DDBJ whole genome shotgun (WGS) entry which is preliminary data.</text>
</comment>
<dbReference type="SUPFAM" id="SSF54637">
    <property type="entry name" value="Thioesterase/thiol ester dehydrase-isomerase"/>
    <property type="match status" value="1"/>
</dbReference>
<proteinExistence type="predicted"/>
<evidence type="ECO:0000259" key="1">
    <source>
        <dbReference type="Pfam" id="PF01575"/>
    </source>
</evidence>
<dbReference type="InterPro" id="IPR002539">
    <property type="entry name" value="MaoC-like_dom"/>
</dbReference>
<feature type="domain" description="MaoC-like" evidence="1">
    <location>
        <begin position="18"/>
        <end position="112"/>
    </location>
</feature>
<dbReference type="CDD" id="cd03454">
    <property type="entry name" value="YdeM"/>
    <property type="match status" value="1"/>
</dbReference>
<keyword evidence="3" id="KW-1185">Reference proteome</keyword>
<accession>A0AAF1KI39</accession>
<protein>
    <submittedName>
        <fullName evidence="2">MaoC family dehydratase</fullName>
    </submittedName>
</protein>
<evidence type="ECO:0000313" key="2">
    <source>
        <dbReference type="EMBL" id="MBR0654689.1"/>
    </source>
</evidence>
<name>A0AAF1KI39_9PROT</name>
<dbReference type="Pfam" id="PF01575">
    <property type="entry name" value="MaoC_dehydratas"/>
    <property type="match status" value="1"/>
</dbReference>
<dbReference type="Proteomes" id="UP001196068">
    <property type="component" value="Unassembled WGS sequence"/>
</dbReference>
<gene>
    <name evidence="2" type="ORF">GXW79_06315</name>
</gene>
<sequence length="149" mass="16321">MPLYLEDLEPGRIFHGGPVTLSEEAIIAFATQYDPQPFHTDPVAAKAHPLFQGLAASGWHTAALSMRMITEAMSEIAGGVVGGGGELQWPRPTRPGDTLRLECEVLEVTPSRSRPERGSYLVRHRTLNQHGEEVQVFTVRGVILRRPAG</sequence>
<dbReference type="InterPro" id="IPR029069">
    <property type="entry name" value="HotDog_dom_sf"/>
</dbReference>
<dbReference type="AlphaFoldDB" id="A0AAF1KI39"/>
<dbReference type="Gene3D" id="3.10.129.10">
    <property type="entry name" value="Hotdog Thioesterase"/>
    <property type="match status" value="1"/>
</dbReference>
<organism evidence="2 3">
    <name type="scientific">Plastoroseomonas arctica</name>
    <dbReference type="NCBI Taxonomy" id="1509237"/>
    <lineage>
        <taxon>Bacteria</taxon>
        <taxon>Pseudomonadati</taxon>
        <taxon>Pseudomonadota</taxon>
        <taxon>Alphaproteobacteria</taxon>
        <taxon>Acetobacterales</taxon>
        <taxon>Acetobacteraceae</taxon>
        <taxon>Plastoroseomonas</taxon>
    </lineage>
</organism>
<dbReference type="PANTHER" id="PTHR43664:SF1">
    <property type="entry name" value="BETA-METHYLMALYL-COA DEHYDRATASE"/>
    <property type="match status" value="1"/>
</dbReference>
<evidence type="ECO:0000313" key="3">
    <source>
        <dbReference type="Proteomes" id="UP001196068"/>
    </source>
</evidence>
<dbReference type="RefSeq" id="WP_211873510.1">
    <property type="nucleotide sequence ID" value="NZ_JAAEDH010000005.1"/>
</dbReference>